<proteinExistence type="predicted"/>
<dbReference type="AlphaFoldDB" id="A0A1B9GAU3"/>
<organism evidence="2">
    <name type="scientific">Kwoniella bestiolae CBS 10118</name>
    <dbReference type="NCBI Taxonomy" id="1296100"/>
    <lineage>
        <taxon>Eukaryota</taxon>
        <taxon>Fungi</taxon>
        <taxon>Dikarya</taxon>
        <taxon>Basidiomycota</taxon>
        <taxon>Agaricomycotina</taxon>
        <taxon>Tremellomycetes</taxon>
        <taxon>Tremellales</taxon>
        <taxon>Cryptococcaceae</taxon>
        <taxon>Kwoniella</taxon>
    </lineage>
</organism>
<feature type="transmembrane region" description="Helical" evidence="1">
    <location>
        <begin position="168"/>
        <end position="190"/>
    </location>
</feature>
<feature type="transmembrane region" description="Helical" evidence="1">
    <location>
        <begin position="66"/>
        <end position="84"/>
    </location>
</feature>
<dbReference type="OrthoDB" id="2573621at2759"/>
<feature type="transmembrane region" description="Helical" evidence="1">
    <location>
        <begin position="96"/>
        <end position="115"/>
    </location>
</feature>
<dbReference type="GO" id="GO:0035838">
    <property type="term" value="C:growing cell tip"/>
    <property type="evidence" value="ECO:0007669"/>
    <property type="project" value="TreeGrafter"/>
</dbReference>
<dbReference type="GO" id="GO:0005886">
    <property type="term" value="C:plasma membrane"/>
    <property type="evidence" value="ECO:0007669"/>
    <property type="project" value="TreeGrafter"/>
</dbReference>
<gene>
    <name evidence="2" type="ORF">I302_02980</name>
</gene>
<protein>
    <recommendedName>
        <fullName evidence="3">Pali-domain-containing protein</fullName>
    </recommendedName>
</protein>
<accession>A0A1B9GAU3</accession>
<dbReference type="VEuPathDB" id="FungiDB:I302_02980"/>
<evidence type="ECO:0000313" key="2">
    <source>
        <dbReference type="EMBL" id="OCF28129.1"/>
    </source>
</evidence>
<dbReference type="GO" id="GO:0032153">
    <property type="term" value="C:cell division site"/>
    <property type="evidence" value="ECO:0007669"/>
    <property type="project" value="TreeGrafter"/>
</dbReference>
<dbReference type="PANTHER" id="PTHR28013">
    <property type="entry name" value="PROTEIN DCV1-RELATED"/>
    <property type="match status" value="1"/>
</dbReference>
<reference evidence="2" key="1">
    <citation type="submission" date="2013-07" db="EMBL/GenBank/DDBJ databases">
        <title>The Genome Sequence of Cryptococcus bestiolae CBS10118.</title>
        <authorList>
            <consortium name="The Broad Institute Genome Sequencing Platform"/>
            <person name="Cuomo C."/>
            <person name="Litvintseva A."/>
            <person name="Chen Y."/>
            <person name="Heitman J."/>
            <person name="Sun S."/>
            <person name="Springer D."/>
            <person name="Dromer F."/>
            <person name="Young S.K."/>
            <person name="Zeng Q."/>
            <person name="Gargeya S."/>
            <person name="Fitzgerald M."/>
            <person name="Abouelleil A."/>
            <person name="Alvarado L."/>
            <person name="Berlin A.M."/>
            <person name="Chapman S.B."/>
            <person name="Dewar J."/>
            <person name="Goldberg J."/>
            <person name="Griggs A."/>
            <person name="Gujja S."/>
            <person name="Hansen M."/>
            <person name="Howarth C."/>
            <person name="Imamovic A."/>
            <person name="Larimer J."/>
            <person name="McCowan C."/>
            <person name="Murphy C."/>
            <person name="Pearson M."/>
            <person name="Priest M."/>
            <person name="Roberts A."/>
            <person name="Saif S."/>
            <person name="Shea T."/>
            <person name="Sykes S."/>
            <person name="Wortman J."/>
            <person name="Nusbaum C."/>
            <person name="Birren B."/>
        </authorList>
    </citation>
    <scope>NUCLEOTIDE SEQUENCE [LARGE SCALE GENOMIC DNA]</scope>
    <source>
        <strain evidence="2">CBS 10118</strain>
    </source>
</reference>
<keyword evidence="1" id="KW-0472">Membrane</keyword>
<evidence type="ECO:0008006" key="3">
    <source>
        <dbReference type="Google" id="ProtNLM"/>
    </source>
</evidence>
<keyword evidence="1" id="KW-1133">Transmembrane helix</keyword>
<dbReference type="InterPro" id="IPR051380">
    <property type="entry name" value="pH-response_reg_palI/RIM9"/>
</dbReference>
<name>A0A1B9GAU3_9TREE</name>
<keyword evidence="1" id="KW-0812">Transmembrane</keyword>
<feature type="transmembrane region" description="Helical" evidence="1">
    <location>
        <begin position="24"/>
        <end position="46"/>
    </location>
</feature>
<dbReference type="EMBL" id="KI894019">
    <property type="protein sequence ID" value="OCF28129.1"/>
    <property type="molecule type" value="Genomic_DNA"/>
</dbReference>
<evidence type="ECO:0000256" key="1">
    <source>
        <dbReference type="SAM" id="Phobius"/>
    </source>
</evidence>
<dbReference type="PANTHER" id="PTHR28013:SF4">
    <property type="entry name" value="MARVEL DOMAIN-CONTAINING PROTEIN"/>
    <property type="match status" value="1"/>
</dbReference>
<feature type="transmembrane region" description="Helical" evidence="1">
    <location>
        <begin position="135"/>
        <end position="156"/>
    </location>
</feature>
<reference evidence="2" key="2">
    <citation type="submission" date="2014-01" db="EMBL/GenBank/DDBJ databases">
        <title>Evolution of pathogenesis and genome organization in the Tremellales.</title>
        <authorList>
            <person name="Cuomo C."/>
            <person name="Litvintseva A."/>
            <person name="Heitman J."/>
            <person name="Chen Y."/>
            <person name="Sun S."/>
            <person name="Springer D."/>
            <person name="Dromer F."/>
            <person name="Young S."/>
            <person name="Zeng Q."/>
            <person name="Chapman S."/>
            <person name="Gujja S."/>
            <person name="Saif S."/>
            <person name="Birren B."/>
        </authorList>
    </citation>
    <scope>NUCLEOTIDE SEQUENCE</scope>
    <source>
        <strain evidence="2">CBS 10118</strain>
    </source>
</reference>
<feature type="transmembrane region" description="Helical" evidence="1">
    <location>
        <begin position="210"/>
        <end position="233"/>
    </location>
</feature>
<sequence>MAFGRRREKTTTTTTTTERRRSPLLLGLAAFAVLVGYSSFSKYFTIRPSGLFSIDVGDLHLLHSQIATLFFWLSAFSVPFIDSIHYVHTRENDVKFGNFGWCAGAPLNGLIAGQACHQHVGYNFRPWIPGGKSATGALILVALTAGFGSLAFLSLLHTITNISSGAISFFLTALATLLATISFFLVVIIFGTAHRRFNNDNLDAKYGAAFVLVIIGWLIYLFVAIPLVVLGWFRQRRQHTTTAHIRGDTNHTTNVTIRA</sequence>